<organism evidence="1 2">
    <name type="scientific">Candidatus Wallbacteria bacterium GWC2_49_35</name>
    <dbReference type="NCBI Taxonomy" id="1817813"/>
    <lineage>
        <taxon>Bacteria</taxon>
        <taxon>Candidatus Walliibacteriota</taxon>
    </lineage>
</organism>
<dbReference type="Proteomes" id="UP000178735">
    <property type="component" value="Unassembled WGS sequence"/>
</dbReference>
<dbReference type="AlphaFoldDB" id="A0A1F7WTW9"/>
<dbReference type="SUPFAM" id="SSF53335">
    <property type="entry name" value="S-adenosyl-L-methionine-dependent methyltransferases"/>
    <property type="match status" value="1"/>
</dbReference>
<sequence length="323" mass="36308">MFDAAGKKICPLCSGVEVIVKYENALYDDRYGYRGFYSLLKCRSCRHGWLDAKFTSGELEKLYTDFYPRSGFKIEDYRPARPVSGFSAWLDGAMRSAFYHVPAGVRVLDIGCGFCDTLGYHAARGCDVYGVEADANAARVAEKYGFKVHIGLFDPRIYEAGFFDYVTLDQVIEHAADPLEMLSGVSKILKPGGAAIISTPNSNGLLARIFGKKWLHWHAPYHLHHFSRESMAAAAGKCGLELERAFTLTPSEWIYYQQLHLFVRPEEGRPAAYWSERGRCGVIAKIALKLLPYFHKTRINHLFTRAVDAAGAGDNFLFFLRKA</sequence>
<protein>
    <submittedName>
        <fullName evidence="1">Uncharacterized protein</fullName>
    </submittedName>
</protein>
<name>A0A1F7WTW9_9BACT</name>
<evidence type="ECO:0000313" key="1">
    <source>
        <dbReference type="EMBL" id="OGM05889.1"/>
    </source>
</evidence>
<comment type="caution">
    <text evidence="1">The sequence shown here is derived from an EMBL/GenBank/DDBJ whole genome shotgun (WGS) entry which is preliminary data.</text>
</comment>
<dbReference type="CDD" id="cd02440">
    <property type="entry name" value="AdoMet_MTases"/>
    <property type="match status" value="1"/>
</dbReference>
<evidence type="ECO:0000313" key="2">
    <source>
        <dbReference type="Proteomes" id="UP000178735"/>
    </source>
</evidence>
<dbReference type="EMBL" id="MGFH01000091">
    <property type="protein sequence ID" value="OGM05889.1"/>
    <property type="molecule type" value="Genomic_DNA"/>
</dbReference>
<dbReference type="Gene3D" id="3.40.50.150">
    <property type="entry name" value="Vaccinia Virus protein VP39"/>
    <property type="match status" value="1"/>
</dbReference>
<proteinExistence type="predicted"/>
<accession>A0A1F7WTW9</accession>
<dbReference type="STRING" id="1817813.A2008_01725"/>
<dbReference type="InterPro" id="IPR029063">
    <property type="entry name" value="SAM-dependent_MTases_sf"/>
</dbReference>
<dbReference type="Pfam" id="PF13489">
    <property type="entry name" value="Methyltransf_23"/>
    <property type="match status" value="1"/>
</dbReference>
<dbReference type="PANTHER" id="PTHR43861">
    <property type="entry name" value="TRANS-ACONITATE 2-METHYLTRANSFERASE-RELATED"/>
    <property type="match status" value="1"/>
</dbReference>
<reference evidence="1 2" key="1">
    <citation type="journal article" date="2016" name="Nat. Commun.">
        <title>Thousands of microbial genomes shed light on interconnected biogeochemical processes in an aquifer system.</title>
        <authorList>
            <person name="Anantharaman K."/>
            <person name="Brown C.T."/>
            <person name="Hug L.A."/>
            <person name="Sharon I."/>
            <person name="Castelle C.J."/>
            <person name="Probst A.J."/>
            <person name="Thomas B.C."/>
            <person name="Singh A."/>
            <person name="Wilkins M.J."/>
            <person name="Karaoz U."/>
            <person name="Brodie E.L."/>
            <person name="Williams K.H."/>
            <person name="Hubbard S.S."/>
            <person name="Banfield J.F."/>
        </authorList>
    </citation>
    <scope>NUCLEOTIDE SEQUENCE [LARGE SCALE GENOMIC DNA]</scope>
</reference>
<gene>
    <name evidence="1" type="ORF">A2008_01725</name>
</gene>